<accession>A0A328AKG3</accession>
<name>A0A328AKG3_9CAUL</name>
<evidence type="ECO:0000313" key="2">
    <source>
        <dbReference type="Proteomes" id="UP000249254"/>
    </source>
</evidence>
<evidence type="ECO:0000313" key="1">
    <source>
        <dbReference type="EMBL" id="RAK54536.1"/>
    </source>
</evidence>
<gene>
    <name evidence="1" type="ORF">DJ017_08380</name>
</gene>
<reference evidence="2" key="1">
    <citation type="submission" date="2018-05" db="EMBL/GenBank/DDBJ databases">
        <authorList>
            <person name="Li X."/>
        </authorList>
    </citation>
    <scope>NUCLEOTIDE SEQUENCE [LARGE SCALE GENOMIC DNA]</scope>
    <source>
        <strain evidence="2">LX32</strain>
    </source>
</reference>
<protein>
    <submittedName>
        <fullName evidence="1">Uncharacterized protein</fullName>
    </submittedName>
</protein>
<dbReference type="EMBL" id="QFYQ01000001">
    <property type="protein sequence ID" value="RAK54536.1"/>
    <property type="molecule type" value="Genomic_DNA"/>
</dbReference>
<proteinExistence type="predicted"/>
<dbReference type="AlphaFoldDB" id="A0A328AKG3"/>
<keyword evidence="2" id="KW-1185">Reference proteome</keyword>
<dbReference type="Proteomes" id="UP000249254">
    <property type="component" value="Unassembled WGS sequence"/>
</dbReference>
<sequence>MHRVYELQLENKEGQKRVHVYACDSTEEAMQKARELLDREDLVSVEVRVDGTSLFSVTR</sequence>
<organism evidence="1 2">
    <name type="scientific">Phenylobacterium soli</name>
    <dbReference type="NCBI Taxonomy" id="2170551"/>
    <lineage>
        <taxon>Bacteria</taxon>
        <taxon>Pseudomonadati</taxon>
        <taxon>Pseudomonadota</taxon>
        <taxon>Alphaproteobacteria</taxon>
        <taxon>Caulobacterales</taxon>
        <taxon>Caulobacteraceae</taxon>
        <taxon>Phenylobacterium</taxon>
    </lineage>
</organism>
<comment type="caution">
    <text evidence="1">The sequence shown here is derived from an EMBL/GenBank/DDBJ whole genome shotgun (WGS) entry which is preliminary data.</text>
</comment>